<proteinExistence type="predicted"/>
<accession>A0A7R9FTJ5</accession>
<dbReference type="EMBL" id="CAJPEV010009020">
    <property type="protein sequence ID" value="CAG0905509.1"/>
    <property type="molecule type" value="Genomic_DNA"/>
</dbReference>
<feature type="region of interest" description="Disordered" evidence="1">
    <location>
        <begin position="1"/>
        <end position="53"/>
    </location>
</feature>
<feature type="compositionally biased region" description="Acidic residues" evidence="1">
    <location>
        <begin position="40"/>
        <end position="52"/>
    </location>
</feature>
<organism evidence="2">
    <name type="scientific">Darwinula stevensoni</name>
    <dbReference type="NCBI Taxonomy" id="69355"/>
    <lineage>
        <taxon>Eukaryota</taxon>
        <taxon>Metazoa</taxon>
        <taxon>Ecdysozoa</taxon>
        <taxon>Arthropoda</taxon>
        <taxon>Crustacea</taxon>
        <taxon>Oligostraca</taxon>
        <taxon>Ostracoda</taxon>
        <taxon>Podocopa</taxon>
        <taxon>Podocopida</taxon>
        <taxon>Darwinulocopina</taxon>
        <taxon>Darwinuloidea</taxon>
        <taxon>Darwinulidae</taxon>
        <taxon>Darwinula</taxon>
    </lineage>
</organism>
<protein>
    <submittedName>
        <fullName evidence="2">Uncharacterized protein</fullName>
    </submittedName>
</protein>
<gene>
    <name evidence="2" type="ORF">DSTB1V02_LOCUS14068</name>
</gene>
<evidence type="ECO:0000256" key="1">
    <source>
        <dbReference type="SAM" id="MobiDB-lite"/>
    </source>
</evidence>
<dbReference type="Proteomes" id="UP000677054">
    <property type="component" value="Unassembled WGS sequence"/>
</dbReference>
<name>A0A7R9FTJ5_9CRUS</name>
<feature type="compositionally biased region" description="Acidic residues" evidence="1">
    <location>
        <begin position="9"/>
        <end position="21"/>
    </location>
</feature>
<evidence type="ECO:0000313" key="3">
    <source>
        <dbReference type="Proteomes" id="UP000677054"/>
    </source>
</evidence>
<evidence type="ECO:0000313" key="2">
    <source>
        <dbReference type="EMBL" id="CAD7254322.1"/>
    </source>
</evidence>
<reference evidence="2" key="1">
    <citation type="submission" date="2020-11" db="EMBL/GenBank/DDBJ databases">
        <authorList>
            <person name="Tran Van P."/>
        </authorList>
    </citation>
    <scope>NUCLEOTIDE SEQUENCE</scope>
</reference>
<dbReference type="EMBL" id="LR908538">
    <property type="protein sequence ID" value="CAD7254322.1"/>
    <property type="molecule type" value="Genomic_DNA"/>
</dbReference>
<sequence>MTCSREDVGDLEEPFQEDDNSSQDLTYLLHRNTSSREDVGDLEEPFQEDDNSSQDLTYLLHRSLF</sequence>
<keyword evidence="3" id="KW-1185">Reference proteome</keyword>
<dbReference type="AlphaFoldDB" id="A0A7R9FTJ5"/>